<dbReference type="EMBL" id="QGKV02000832">
    <property type="protein sequence ID" value="KAF3545626.1"/>
    <property type="molecule type" value="Genomic_DNA"/>
</dbReference>
<keyword evidence="1" id="KW-0472">Membrane</keyword>
<sequence>MKLSIFLGFWQGEGTPTPCRREPVPGIREHPFSARDRPIHDVWIARSLPTHRFKAYFNTYNHQLCDLYFPFGPNVIVVHGDPGIRYHVPPPVPGYLGSSSQNNNVAKIVGYVIGTSVFILLLIGFAIFLCVKKKKAYHKMHPQQHSGDQDALKITLGNLCWWK</sequence>
<keyword evidence="1" id="KW-0812">Transmembrane</keyword>
<organism evidence="2 3">
    <name type="scientific">Brassica cretica</name>
    <name type="common">Mustard</name>
    <dbReference type="NCBI Taxonomy" id="69181"/>
    <lineage>
        <taxon>Eukaryota</taxon>
        <taxon>Viridiplantae</taxon>
        <taxon>Streptophyta</taxon>
        <taxon>Embryophyta</taxon>
        <taxon>Tracheophyta</taxon>
        <taxon>Spermatophyta</taxon>
        <taxon>Magnoliopsida</taxon>
        <taxon>eudicotyledons</taxon>
        <taxon>Gunneridae</taxon>
        <taxon>Pentapetalae</taxon>
        <taxon>rosids</taxon>
        <taxon>malvids</taxon>
        <taxon>Brassicales</taxon>
        <taxon>Brassicaceae</taxon>
        <taxon>Brassiceae</taxon>
        <taxon>Brassica</taxon>
    </lineage>
</organism>
<keyword evidence="3" id="KW-1185">Reference proteome</keyword>
<evidence type="ECO:0000313" key="3">
    <source>
        <dbReference type="Proteomes" id="UP000266723"/>
    </source>
</evidence>
<protein>
    <submittedName>
        <fullName evidence="2">Uncharacterized protein</fullName>
    </submittedName>
</protein>
<comment type="caution">
    <text evidence="2">The sequence shown here is derived from an EMBL/GenBank/DDBJ whole genome shotgun (WGS) entry which is preliminary data.</text>
</comment>
<keyword evidence="1" id="KW-1133">Transmembrane helix</keyword>
<gene>
    <name evidence="2" type="ORF">DY000_02008649</name>
</gene>
<evidence type="ECO:0000256" key="1">
    <source>
        <dbReference type="SAM" id="Phobius"/>
    </source>
</evidence>
<feature type="transmembrane region" description="Helical" evidence="1">
    <location>
        <begin position="108"/>
        <end position="131"/>
    </location>
</feature>
<dbReference type="Proteomes" id="UP000266723">
    <property type="component" value="Unassembled WGS sequence"/>
</dbReference>
<proteinExistence type="predicted"/>
<evidence type="ECO:0000313" key="2">
    <source>
        <dbReference type="EMBL" id="KAF3545626.1"/>
    </source>
</evidence>
<accession>A0ABQ7C1U0</accession>
<reference evidence="2 3" key="1">
    <citation type="journal article" date="2020" name="BMC Genomics">
        <title>Intraspecific diversification of the crop wild relative Brassica cretica Lam. using demographic model selection.</title>
        <authorList>
            <person name="Kioukis A."/>
            <person name="Michalopoulou V.A."/>
            <person name="Briers L."/>
            <person name="Pirintsos S."/>
            <person name="Studholme D.J."/>
            <person name="Pavlidis P."/>
            <person name="Sarris P.F."/>
        </authorList>
    </citation>
    <scope>NUCLEOTIDE SEQUENCE [LARGE SCALE GENOMIC DNA]</scope>
    <source>
        <strain evidence="3">cv. PFS-1207/04</strain>
    </source>
</reference>
<name>A0ABQ7C1U0_BRACR</name>